<evidence type="ECO:0000256" key="5">
    <source>
        <dbReference type="ARBA" id="ARBA00022840"/>
    </source>
</evidence>
<evidence type="ECO:0000256" key="2">
    <source>
        <dbReference type="ARBA" id="ARBA00022723"/>
    </source>
</evidence>
<comment type="activity regulation">
    <text evidence="9">Activated by a monovalent cation that binds near, but not in, the active site. The most likely occupant of the site in vivo is potassium. Ion binding induces a conformational change that may alter substrate affinity.</text>
</comment>
<keyword evidence="2 9" id="KW-0479">Metal-binding</keyword>
<keyword evidence="3 9" id="KW-0547">Nucleotide-binding</keyword>
<feature type="binding site" evidence="9">
    <location>
        <position position="339"/>
    </location>
    <ligand>
        <name>K(+)</name>
        <dbReference type="ChEBI" id="CHEBI:29103"/>
    </ligand>
</feature>
<comment type="catalytic activity">
    <reaction evidence="9">
        <text>D-ribose + ATP = D-ribose 5-phosphate + ADP + H(+)</text>
        <dbReference type="Rhea" id="RHEA:13697"/>
        <dbReference type="ChEBI" id="CHEBI:15378"/>
        <dbReference type="ChEBI" id="CHEBI:30616"/>
        <dbReference type="ChEBI" id="CHEBI:47013"/>
        <dbReference type="ChEBI" id="CHEBI:78346"/>
        <dbReference type="ChEBI" id="CHEBI:456216"/>
        <dbReference type="EC" id="2.7.1.15"/>
    </reaction>
</comment>
<organism evidence="11 12">
    <name type="scientific">Gonapodya prolifera (strain JEL478)</name>
    <name type="common">Monoblepharis prolifera</name>
    <dbReference type="NCBI Taxonomy" id="1344416"/>
    <lineage>
        <taxon>Eukaryota</taxon>
        <taxon>Fungi</taxon>
        <taxon>Fungi incertae sedis</taxon>
        <taxon>Chytridiomycota</taxon>
        <taxon>Chytridiomycota incertae sedis</taxon>
        <taxon>Monoblepharidomycetes</taxon>
        <taxon>Monoblepharidales</taxon>
        <taxon>Gonapodyaceae</taxon>
        <taxon>Gonapodya</taxon>
    </lineage>
</organism>
<evidence type="ECO:0000259" key="10">
    <source>
        <dbReference type="Pfam" id="PF00294"/>
    </source>
</evidence>
<evidence type="ECO:0000256" key="7">
    <source>
        <dbReference type="ARBA" id="ARBA00022958"/>
    </source>
</evidence>
<name>A0A138ZYR2_GONPJ</name>
<keyword evidence="9" id="KW-0963">Cytoplasm</keyword>
<keyword evidence="4 9" id="KW-0418">Kinase</keyword>
<evidence type="ECO:0000256" key="6">
    <source>
        <dbReference type="ARBA" id="ARBA00022842"/>
    </source>
</evidence>
<dbReference type="EC" id="2.7.1.15" evidence="9"/>
<evidence type="ECO:0000313" key="12">
    <source>
        <dbReference type="Proteomes" id="UP000070544"/>
    </source>
</evidence>
<dbReference type="PANTHER" id="PTHR10584:SF166">
    <property type="entry name" value="RIBOKINASE"/>
    <property type="match status" value="1"/>
</dbReference>
<dbReference type="InterPro" id="IPR011611">
    <property type="entry name" value="PfkB_dom"/>
</dbReference>
<dbReference type="STRING" id="1344416.A0A138ZYR2"/>
<evidence type="ECO:0000256" key="1">
    <source>
        <dbReference type="ARBA" id="ARBA00022679"/>
    </source>
</evidence>
<dbReference type="InterPro" id="IPR011877">
    <property type="entry name" value="Ribokinase"/>
</dbReference>
<dbReference type="HAMAP" id="MF_01987">
    <property type="entry name" value="Ribokinase"/>
    <property type="match status" value="1"/>
</dbReference>
<keyword evidence="9" id="KW-0539">Nucleus</keyword>
<feature type="binding site" evidence="9">
    <location>
        <position position="334"/>
    </location>
    <ligand>
        <name>K(+)</name>
        <dbReference type="ChEBI" id="CHEBI:29103"/>
    </ligand>
</feature>
<comment type="cofactor">
    <cofactor evidence="9">
        <name>Mg(2+)</name>
        <dbReference type="ChEBI" id="CHEBI:18420"/>
    </cofactor>
    <text evidence="9">Requires a divalent cation, most likely magnesium in vivo, as an electrophilic catalyst to aid phosphoryl group transfer. It is the chelate of the metal and the nucleotide that is the actual substrate.</text>
</comment>
<feature type="active site" description="Proton acceptor" evidence="9">
    <location>
        <position position="285"/>
    </location>
</feature>
<dbReference type="Proteomes" id="UP000070544">
    <property type="component" value="Unassembled WGS sequence"/>
</dbReference>
<dbReference type="GO" id="GO:0005634">
    <property type="term" value="C:nucleus"/>
    <property type="evidence" value="ECO:0007669"/>
    <property type="project" value="UniProtKB-SubCell"/>
</dbReference>
<feature type="binding site" evidence="9">
    <location>
        <position position="343"/>
    </location>
    <ligand>
        <name>K(+)</name>
        <dbReference type="ChEBI" id="CHEBI:29103"/>
    </ligand>
</feature>
<evidence type="ECO:0000256" key="9">
    <source>
        <dbReference type="HAMAP-Rule" id="MF_03215"/>
    </source>
</evidence>
<dbReference type="GO" id="GO:0005524">
    <property type="term" value="F:ATP binding"/>
    <property type="evidence" value="ECO:0007669"/>
    <property type="project" value="UniProtKB-UniRule"/>
</dbReference>
<evidence type="ECO:0000256" key="8">
    <source>
        <dbReference type="ARBA" id="ARBA00023277"/>
    </source>
</evidence>
<keyword evidence="12" id="KW-1185">Reference proteome</keyword>
<dbReference type="OMA" id="MACEMEG"/>
<accession>A0A138ZYR2</accession>
<proteinExistence type="inferred from homology"/>
<comment type="similarity">
    <text evidence="9">Belongs to the carbohydrate kinase PfkB family. Ribokinase subfamily.</text>
</comment>
<comment type="function">
    <text evidence="9">Catalyzes the phosphorylation of ribose at O-5 in a reaction requiring ATP and magnesium. The resulting D-ribose-5-phosphate can then be used either for sythesis of nucleotides, histidine, and tryptophan, or as a component of the pentose phosphate pathway.</text>
</comment>
<dbReference type="UniPathway" id="UPA00916">
    <property type="reaction ID" value="UER00889"/>
</dbReference>
<gene>
    <name evidence="11" type="ORF">M427DRAFT_219263</name>
</gene>
<comment type="caution">
    <text evidence="9">Lacks conserved residue(s) required for the propagation of feature annotation.</text>
</comment>
<dbReference type="PRINTS" id="PR00990">
    <property type="entry name" value="RIBOKINASE"/>
</dbReference>
<feature type="binding site" evidence="9">
    <location>
        <begin position="241"/>
        <end position="246"/>
    </location>
    <ligand>
        <name>ATP</name>
        <dbReference type="ChEBI" id="CHEBI:30616"/>
    </ligand>
</feature>
<dbReference type="PANTHER" id="PTHR10584">
    <property type="entry name" value="SUGAR KINASE"/>
    <property type="match status" value="1"/>
</dbReference>
<feature type="binding site" evidence="9">
    <location>
        <position position="337"/>
    </location>
    <ligand>
        <name>K(+)</name>
        <dbReference type="ChEBI" id="CHEBI:29103"/>
    </ligand>
</feature>
<feature type="binding site" evidence="9">
    <location>
        <begin position="39"/>
        <end position="43"/>
    </location>
    <ligand>
        <name>substrate</name>
    </ligand>
</feature>
<keyword evidence="1 9" id="KW-0808">Transferase</keyword>
<comment type="subunit">
    <text evidence="9">Homodimer.</text>
</comment>
<dbReference type="AlphaFoldDB" id="A0A138ZYR2"/>
<dbReference type="GO" id="GO:0005737">
    <property type="term" value="C:cytoplasm"/>
    <property type="evidence" value="ECO:0007669"/>
    <property type="project" value="UniProtKB-SubCell"/>
</dbReference>
<dbReference type="InterPro" id="IPR029056">
    <property type="entry name" value="Ribokinase-like"/>
</dbReference>
<feature type="domain" description="Carbohydrate kinase PfkB" evidence="10">
    <location>
        <begin position="2"/>
        <end position="346"/>
    </location>
</feature>
<dbReference type="InterPro" id="IPR002139">
    <property type="entry name" value="Ribo/fructo_kinase"/>
</dbReference>
<comment type="pathway">
    <text evidence="9">Carbohydrate metabolism; D-ribose degradation; D-ribose 5-phosphate from beta-D-ribopyranose: step 2/2.</text>
</comment>
<dbReference type="SUPFAM" id="SSF53613">
    <property type="entry name" value="Ribokinase-like"/>
    <property type="match status" value="1"/>
</dbReference>
<dbReference type="GO" id="GO:0046872">
    <property type="term" value="F:metal ion binding"/>
    <property type="evidence" value="ECO:0007669"/>
    <property type="project" value="UniProtKB-KW"/>
</dbReference>
<feature type="binding site" evidence="9">
    <location>
        <position position="281"/>
    </location>
    <ligand>
        <name>K(+)</name>
        <dbReference type="ChEBI" id="CHEBI:29103"/>
    </ligand>
</feature>
<dbReference type="EMBL" id="KQ965857">
    <property type="protein sequence ID" value="KXS09630.1"/>
    <property type="molecule type" value="Genomic_DNA"/>
</dbReference>
<evidence type="ECO:0000313" key="11">
    <source>
        <dbReference type="EMBL" id="KXS09630.1"/>
    </source>
</evidence>
<feature type="binding site" evidence="9">
    <location>
        <position position="143"/>
    </location>
    <ligand>
        <name>substrate</name>
    </ligand>
</feature>
<protein>
    <recommendedName>
        <fullName evidence="9">Ribokinase</fullName>
        <shortName evidence="9">RK</shortName>
        <ecNumber evidence="9">2.7.1.15</ecNumber>
    </recommendedName>
</protein>
<evidence type="ECO:0000256" key="4">
    <source>
        <dbReference type="ARBA" id="ARBA00022777"/>
    </source>
</evidence>
<feature type="binding site" evidence="9">
    <location>
        <begin position="11"/>
        <end position="13"/>
    </location>
    <ligand>
        <name>substrate</name>
    </ligand>
</feature>
<dbReference type="Pfam" id="PF00294">
    <property type="entry name" value="PfkB"/>
    <property type="match status" value="1"/>
</dbReference>
<keyword evidence="8 9" id="KW-0119">Carbohydrate metabolism</keyword>
<evidence type="ECO:0000256" key="3">
    <source>
        <dbReference type="ARBA" id="ARBA00022741"/>
    </source>
</evidence>
<feature type="binding site" evidence="9">
    <location>
        <position position="187"/>
    </location>
    <ligand>
        <name>ATP</name>
        <dbReference type="ChEBI" id="CHEBI:30616"/>
    </ligand>
</feature>
<feature type="binding site" evidence="9">
    <location>
        <position position="285"/>
    </location>
    <ligand>
        <name>substrate</name>
    </ligand>
</feature>
<keyword evidence="6 9" id="KW-0460">Magnesium</keyword>
<dbReference type="GO" id="GO:0019303">
    <property type="term" value="P:D-ribose catabolic process"/>
    <property type="evidence" value="ECO:0007669"/>
    <property type="project" value="UniProtKB-UniRule"/>
</dbReference>
<comment type="subcellular location">
    <subcellularLocation>
        <location evidence="9">Cytoplasm</location>
    </subcellularLocation>
    <subcellularLocation>
        <location evidence="9">Nucleus</location>
    </subcellularLocation>
</comment>
<feature type="binding site" evidence="9">
    <location>
        <begin position="284"/>
        <end position="285"/>
    </location>
    <ligand>
        <name>ATP</name>
        <dbReference type="ChEBI" id="CHEBI:30616"/>
    </ligand>
</feature>
<dbReference type="Gene3D" id="3.40.1190.20">
    <property type="match status" value="1"/>
</dbReference>
<sequence length="360" mass="37953">MPTILCLGSINIDDVFTVPHIVTPGETLASTHYKVSPGGKGANQSVALAKAGAAPLHAGIIGPDGRWVRDLMRSHGVDIRLIELNPDLSTGRAIIQHRETSGENAIVLFAGANHAVTRAWADGVLDGVDATQEQDRWIVMQNEISAGGNVMASAVAKGFVVVFNPAPFHASVLDTFPIAQVHVLVFNEIEFAGFIDAIEGGSPRRPADVVDTLMAGDTEESRRLFQSALRRGSSCALLVVTVGARGVVACVVRRAPETGDVLSLDVLFRPTLPDVHVADTTAAGDTFVGYLVAALAKSKEVRTYSKQGASVGLDVFKAAVEEALARATVAAGMACEMEGAMGSVPEKKRVDSRGHSLGWW</sequence>
<dbReference type="GO" id="GO:0004747">
    <property type="term" value="F:ribokinase activity"/>
    <property type="evidence" value="ECO:0007669"/>
    <property type="project" value="UniProtKB-UniRule"/>
</dbReference>
<keyword evidence="5 9" id="KW-0067">ATP-binding</keyword>
<keyword evidence="7 9" id="KW-0630">Potassium</keyword>
<feature type="binding site" evidence="9">
    <location>
        <position position="279"/>
    </location>
    <ligand>
        <name>K(+)</name>
        <dbReference type="ChEBI" id="CHEBI:29103"/>
    </ligand>
</feature>
<reference evidence="11 12" key="1">
    <citation type="journal article" date="2015" name="Genome Biol. Evol.">
        <title>Phylogenomic analyses indicate that early fungi evolved digesting cell walls of algal ancestors of land plants.</title>
        <authorList>
            <person name="Chang Y."/>
            <person name="Wang S."/>
            <person name="Sekimoto S."/>
            <person name="Aerts A.L."/>
            <person name="Choi C."/>
            <person name="Clum A."/>
            <person name="LaButti K.M."/>
            <person name="Lindquist E.A."/>
            <person name="Yee Ngan C."/>
            <person name="Ohm R.A."/>
            <person name="Salamov A.A."/>
            <person name="Grigoriev I.V."/>
            <person name="Spatafora J.W."/>
            <person name="Berbee M.L."/>
        </authorList>
    </citation>
    <scope>NUCLEOTIDE SEQUENCE [LARGE SCALE GENOMIC DNA]</scope>
    <source>
        <strain evidence="11 12">JEL478</strain>
    </source>
</reference>
<dbReference type="OrthoDB" id="415590at2759"/>